<organism evidence="1 2">
    <name type="scientific">Hufsiella arboris</name>
    <dbReference type="NCBI Taxonomy" id="2695275"/>
    <lineage>
        <taxon>Bacteria</taxon>
        <taxon>Pseudomonadati</taxon>
        <taxon>Bacteroidota</taxon>
        <taxon>Sphingobacteriia</taxon>
        <taxon>Sphingobacteriales</taxon>
        <taxon>Sphingobacteriaceae</taxon>
        <taxon>Hufsiella</taxon>
    </lineage>
</organism>
<reference evidence="1 2" key="1">
    <citation type="submission" date="2019-11" db="EMBL/GenBank/DDBJ databases">
        <title>Pedobacter sp. HMF7647 Genome sequencing and assembly.</title>
        <authorList>
            <person name="Kang H."/>
            <person name="Kim H."/>
            <person name="Joh K."/>
        </authorList>
    </citation>
    <scope>NUCLEOTIDE SEQUENCE [LARGE SCALE GENOMIC DNA]</scope>
    <source>
        <strain evidence="1 2">HMF7647</strain>
    </source>
</reference>
<protein>
    <submittedName>
        <fullName evidence="1">Uncharacterized protein</fullName>
    </submittedName>
</protein>
<proteinExistence type="predicted"/>
<dbReference type="RefSeq" id="WP_160843538.1">
    <property type="nucleotide sequence ID" value="NZ_WVHT01000002.1"/>
</dbReference>
<name>A0A7K1Y7I9_9SPHI</name>
<gene>
    <name evidence="1" type="ORF">GS399_05200</name>
</gene>
<sequence>MVILLHDELNILTQLGSSISPAAYESDLSAAGQRESWERELDRECSRLKALWTGILFDVLKDRLLERYIQFNQTRLIDLCNLVQADLGETSKKAAPAFVSDHRHLGEKYLSALFDLLNFIERYFTKFFNQDLEVPRAYLALSLNEMRETIRQIDETMLNRQIDLHLQECIRAYLKGCGEAGPRLALTYRQLIYLKTFVEELNGDLAAEPTVNINLRLARKLVYLNFNQLSFFAYCQDMIRAEADDSDMYEHQQAVYLRYLTSLKSTQTKPDVFYHKDWPSVKHMLESWLQDEVTAVGILISNQLPQGAVLPAKIDKAALNLSVAQLACLLRMMVEEQVFLSDNVSELFRFIAAHYRSKRQEHISAGSLSKEFYGISQVTAANVLGLLQRMSSRINKHYFPVVLAAGLAGFFGS</sequence>
<dbReference type="AlphaFoldDB" id="A0A7K1Y7I9"/>
<evidence type="ECO:0000313" key="1">
    <source>
        <dbReference type="EMBL" id="MXV50361.1"/>
    </source>
</evidence>
<dbReference type="EMBL" id="WVHT01000002">
    <property type="protein sequence ID" value="MXV50361.1"/>
    <property type="molecule type" value="Genomic_DNA"/>
</dbReference>
<comment type="caution">
    <text evidence="1">The sequence shown here is derived from an EMBL/GenBank/DDBJ whole genome shotgun (WGS) entry which is preliminary data.</text>
</comment>
<accession>A0A7K1Y7I9</accession>
<dbReference type="Proteomes" id="UP000466586">
    <property type="component" value="Unassembled WGS sequence"/>
</dbReference>
<evidence type="ECO:0000313" key="2">
    <source>
        <dbReference type="Proteomes" id="UP000466586"/>
    </source>
</evidence>
<keyword evidence="2" id="KW-1185">Reference proteome</keyword>